<comment type="similarity">
    <text evidence="2 10 12">Belongs to the GrpE family.</text>
</comment>
<dbReference type="OrthoDB" id="9812586at2"/>
<evidence type="ECO:0000256" key="14">
    <source>
        <dbReference type="SAM" id="MobiDB-lite"/>
    </source>
</evidence>
<evidence type="ECO:0000256" key="1">
    <source>
        <dbReference type="ARBA" id="ARBA00004496"/>
    </source>
</evidence>
<dbReference type="PRINTS" id="PR00773">
    <property type="entry name" value="GRPEPROTEIN"/>
</dbReference>
<keyword evidence="6 10" id="KW-0143">Chaperone</keyword>
<evidence type="ECO:0000256" key="5">
    <source>
        <dbReference type="ARBA" id="ARBA00023016"/>
    </source>
</evidence>
<dbReference type="CDD" id="cd00446">
    <property type="entry name" value="GrpE"/>
    <property type="match status" value="1"/>
</dbReference>
<keyword evidence="13" id="KW-0175">Coiled coil</keyword>
<dbReference type="Pfam" id="PF01025">
    <property type="entry name" value="GrpE"/>
    <property type="match status" value="1"/>
</dbReference>
<protein>
    <recommendedName>
        <fullName evidence="8 10">Protein GrpE</fullName>
    </recommendedName>
    <alternativeName>
        <fullName evidence="9 10">HSP-70 cofactor</fullName>
    </alternativeName>
</protein>
<feature type="region of interest" description="Disordered" evidence="14">
    <location>
        <begin position="1"/>
        <end position="39"/>
    </location>
</feature>
<dbReference type="PROSITE" id="PS01071">
    <property type="entry name" value="GRPE"/>
    <property type="match status" value="1"/>
</dbReference>
<evidence type="ECO:0000256" key="13">
    <source>
        <dbReference type="SAM" id="Coils"/>
    </source>
</evidence>
<evidence type="ECO:0000256" key="9">
    <source>
        <dbReference type="ARBA" id="ARBA00076414"/>
    </source>
</evidence>
<dbReference type="PANTHER" id="PTHR21237">
    <property type="entry name" value="GRPE PROTEIN"/>
    <property type="match status" value="1"/>
</dbReference>
<sequence length="204" mass="22807">MKKEKNSKDEEEIVDKINNNSSSAECNCNSETDSDSSCNCSNVQEEDSVCAEIEALKAELEEKTLQCEEYKNVVQRTAAEFDNYKKRTVKEKDALSLDVAIDTVNAILPVVDNLERALKAAEDTESNPLKDGVEMVMRQLNDCMKKLGVEPIEALNNTFDPELHNAVMHVTDGEKGENTVIEEFQKGYVMKGKVVRHSMVKVAN</sequence>
<dbReference type="SUPFAM" id="SSF51064">
    <property type="entry name" value="Head domain of nucleotide exchange factor GrpE"/>
    <property type="match status" value="1"/>
</dbReference>
<dbReference type="AlphaFoldDB" id="A0A318XPN2"/>
<keyword evidence="5 10" id="KW-0346">Stress response</keyword>
<dbReference type="HAMAP" id="MF_01151">
    <property type="entry name" value="GrpE"/>
    <property type="match status" value="1"/>
</dbReference>
<evidence type="ECO:0000256" key="12">
    <source>
        <dbReference type="RuleBase" id="RU004478"/>
    </source>
</evidence>
<name>A0A318XPN2_9FIRM</name>
<dbReference type="GO" id="GO:0000774">
    <property type="term" value="F:adenyl-nucleotide exchange factor activity"/>
    <property type="evidence" value="ECO:0007669"/>
    <property type="project" value="InterPro"/>
</dbReference>
<dbReference type="PANTHER" id="PTHR21237:SF23">
    <property type="entry name" value="GRPE PROTEIN HOMOLOG, MITOCHONDRIAL"/>
    <property type="match status" value="1"/>
</dbReference>
<dbReference type="GO" id="GO:0006457">
    <property type="term" value="P:protein folding"/>
    <property type="evidence" value="ECO:0007669"/>
    <property type="project" value="InterPro"/>
</dbReference>
<feature type="coiled-coil region" evidence="13">
    <location>
        <begin position="43"/>
        <end position="87"/>
    </location>
</feature>
<dbReference type="EMBL" id="QKMR01000010">
    <property type="protein sequence ID" value="PYG87639.1"/>
    <property type="molecule type" value="Genomic_DNA"/>
</dbReference>
<comment type="subcellular location">
    <subcellularLocation>
        <location evidence="1 10">Cytoplasm</location>
    </subcellularLocation>
</comment>
<dbReference type="GO" id="GO:0005737">
    <property type="term" value="C:cytoplasm"/>
    <property type="evidence" value="ECO:0007669"/>
    <property type="project" value="UniProtKB-SubCell"/>
</dbReference>
<evidence type="ECO:0000256" key="2">
    <source>
        <dbReference type="ARBA" id="ARBA00009054"/>
    </source>
</evidence>
<dbReference type="GO" id="GO:0051087">
    <property type="term" value="F:protein-folding chaperone binding"/>
    <property type="evidence" value="ECO:0007669"/>
    <property type="project" value="InterPro"/>
</dbReference>
<evidence type="ECO:0000256" key="3">
    <source>
        <dbReference type="ARBA" id="ARBA00011738"/>
    </source>
</evidence>
<comment type="function">
    <text evidence="7 10 11">Participates actively in the response to hyperosmotic and heat shock by preventing the aggregation of stress-denatured proteins, in association with DnaK and GrpE. It is the nucleotide exchange factor for DnaK and may function as a thermosensor. Unfolded proteins bind initially to DnaJ; upon interaction with the DnaJ-bound protein, DnaK hydrolyzes its bound ATP, resulting in the formation of a stable complex. GrpE releases ADP from DnaK; ATP binding to DnaK triggers the release of the substrate protein, thus completing the reaction cycle. Several rounds of ATP-dependent interactions between DnaJ, DnaK and GrpE are required for fully efficient folding.</text>
</comment>
<evidence type="ECO:0000256" key="10">
    <source>
        <dbReference type="HAMAP-Rule" id="MF_01151"/>
    </source>
</evidence>
<evidence type="ECO:0000256" key="8">
    <source>
        <dbReference type="ARBA" id="ARBA00072274"/>
    </source>
</evidence>
<dbReference type="GO" id="GO:0051082">
    <property type="term" value="F:unfolded protein binding"/>
    <property type="evidence" value="ECO:0007669"/>
    <property type="project" value="TreeGrafter"/>
</dbReference>
<keyword evidence="4 10" id="KW-0963">Cytoplasm</keyword>
<dbReference type="FunFam" id="2.30.22.10:FF:000001">
    <property type="entry name" value="Protein GrpE"/>
    <property type="match status" value="1"/>
</dbReference>
<dbReference type="GO" id="GO:0042803">
    <property type="term" value="F:protein homodimerization activity"/>
    <property type="evidence" value="ECO:0007669"/>
    <property type="project" value="InterPro"/>
</dbReference>
<feature type="compositionally biased region" description="Low complexity" evidence="14">
    <location>
        <begin position="18"/>
        <end position="31"/>
    </location>
</feature>
<reference evidence="15 16" key="1">
    <citation type="submission" date="2018-06" db="EMBL/GenBank/DDBJ databases">
        <title>Genomic Encyclopedia of Type Strains, Phase I: the one thousand microbial genomes (KMG-I) project.</title>
        <authorList>
            <person name="Kyrpides N."/>
        </authorList>
    </citation>
    <scope>NUCLEOTIDE SEQUENCE [LARGE SCALE GENOMIC DNA]</scope>
    <source>
        <strain evidence="15 16">DSM 19573</strain>
    </source>
</reference>
<proteinExistence type="inferred from homology"/>
<evidence type="ECO:0000256" key="7">
    <source>
        <dbReference type="ARBA" id="ARBA00053401"/>
    </source>
</evidence>
<accession>A0A318XPN2</accession>
<dbReference type="SUPFAM" id="SSF58014">
    <property type="entry name" value="Coiled-coil domain of nucleotide exchange factor GrpE"/>
    <property type="match status" value="1"/>
</dbReference>
<evidence type="ECO:0000256" key="11">
    <source>
        <dbReference type="RuleBase" id="RU000639"/>
    </source>
</evidence>
<dbReference type="InterPro" id="IPR013805">
    <property type="entry name" value="GrpE_CC"/>
</dbReference>
<organism evidence="15 16">
    <name type="scientific">Ruminiclostridium sufflavum DSM 19573</name>
    <dbReference type="NCBI Taxonomy" id="1121337"/>
    <lineage>
        <taxon>Bacteria</taxon>
        <taxon>Bacillati</taxon>
        <taxon>Bacillota</taxon>
        <taxon>Clostridia</taxon>
        <taxon>Eubacteriales</taxon>
        <taxon>Oscillospiraceae</taxon>
        <taxon>Ruminiclostridium</taxon>
    </lineage>
</organism>
<comment type="subunit">
    <text evidence="3 10">Homodimer.</text>
</comment>
<comment type="caution">
    <text evidence="15">The sequence shown here is derived from an EMBL/GenBank/DDBJ whole genome shotgun (WGS) entry which is preliminary data.</text>
</comment>
<dbReference type="Proteomes" id="UP000248132">
    <property type="component" value="Unassembled WGS sequence"/>
</dbReference>
<keyword evidence="16" id="KW-1185">Reference proteome</keyword>
<dbReference type="RefSeq" id="WP_110462038.1">
    <property type="nucleotide sequence ID" value="NZ_QKMR01000010.1"/>
</dbReference>
<dbReference type="NCBIfam" id="NF010738">
    <property type="entry name" value="PRK14140.1"/>
    <property type="match status" value="1"/>
</dbReference>
<dbReference type="InterPro" id="IPR000740">
    <property type="entry name" value="GrpE"/>
</dbReference>
<evidence type="ECO:0000256" key="4">
    <source>
        <dbReference type="ARBA" id="ARBA00022490"/>
    </source>
</evidence>
<dbReference type="InterPro" id="IPR009012">
    <property type="entry name" value="GrpE_head"/>
</dbReference>
<evidence type="ECO:0000313" key="16">
    <source>
        <dbReference type="Proteomes" id="UP000248132"/>
    </source>
</evidence>
<dbReference type="Gene3D" id="2.30.22.10">
    <property type="entry name" value="Head domain of nucleotide exchange factor GrpE"/>
    <property type="match status" value="1"/>
</dbReference>
<evidence type="ECO:0000256" key="6">
    <source>
        <dbReference type="ARBA" id="ARBA00023186"/>
    </source>
</evidence>
<evidence type="ECO:0000313" key="15">
    <source>
        <dbReference type="EMBL" id="PYG87639.1"/>
    </source>
</evidence>
<dbReference type="Gene3D" id="3.90.20.20">
    <property type="match status" value="1"/>
</dbReference>
<gene>
    <name evidence="10" type="primary">grpE</name>
    <name evidence="15" type="ORF">LY28_02011</name>
</gene>